<keyword evidence="6" id="KW-0408">Iron</keyword>
<proteinExistence type="predicted"/>
<evidence type="ECO:0000256" key="3">
    <source>
        <dbReference type="ARBA" id="ARBA00022714"/>
    </source>
</evidence>
<comment type="subcellular location">
    <subcellularLocation>
        <location evidence="1">Membrane</location>
        <topology evidence="1">Single-pass membrane protein</topology>
    </subcellularLocation>
</comment>
<evidence type="ECO:0000256" key="1">
    <source>
        <dbReference type="ARBA" id="ARBA00004167"/>
    </source>
</evidence>
<feature type="domain" description="Rieske" evidence="13">
    <location>
        <begin position="109"/>
        <end position="175"/>
    </location>
</feature>
<evidence type="ECO:0000256" key="12">
    <source>
        <dbReference type="SAM" id="SignalP"/>
    </source>
</evidence>
<dbReference type="InterPro" id="IPR036922">
    <property type="entry name" value="Rieske_2Fe-2S_sf"/>
</dbReference>
<evidence type="ECO:0000256" key="4">
    <source>
        <dbReference type="ARBA" id="ARBA00022723"/>
    </source>
</evidence>
<comment type="subunit">
    <text evidence="11">The main subunits of complex b-c1 are: cytochrome b, cytochrome c1 and the Rieske protein.</text>
</comment>
<evidence type="ECO:0000259" key="13">
    <source>
        <dbReference type="PROSITE" id="PS51296"/>
    </source>
</evidence>
<evidence type="ECO:0000256" key="11">
    <source>
        <dbReference type="RuleBase" id="RU004497"/>
    </source>
</evidence>
<comment type="miscellaneous">
    <text evidence="10">The Rieske protein is a high potential 2Fe-2S protein.</text>
</comment>
<evidence type="ECO:0000256" key="10">
    <source>
        <dbReference type="RuleBase" id="RU004494"/>
    </source>
</evidence>
<comment type="cofactor">
    <cofactor evidence="10">
        <name>[2Fe-2S] cluster</name>
        <dbReference type="ChEBI" id="CHEBI:190135"/>
    </cofactor>
    <text evidence="10">Binds 1 [2Fe-2S] cluster per subunit.</text>
</comment>
<dbReference type="NCBIfam" id="TIGR01416">
    <property type="entry name" value="Rieske_proteo"/>
    <property type="match status" value="1"/>
</dbReference>
<keyword evidence="10" id="KW-0813">Transport</keyword>
<dbReference type="GO" id="GO:0008121">
    <property type="term" value="F:quinol-cytochrome-c reductase activity"/>
    <property type="evidence" value="ECO:0007669"/>
    <property type="project" value="UniProtKB-EC"/>
</dbReference>
<keyword evidence="2" id="KW-0812">Transmembrane</keyword>
<dbReference type="PROSITE" id="PS51296">
    <property type="entry name" value="RIESKE"/>
    <property type="match status" value="1"/>
</dbReference>
<evidence type="ECO:0000256" key="6">
    <source>
        <dbReference type="ARBA" id="ARBA00023004"/>
    </source>
</evidence>
<organism evidence="14 15">
    <name type="scientific">Candidatus Proximibacter danicus</name>
    <dbReference type="NCBI Taxonomy" id="2954365"/>
    <lineage>
        <taxon>Bacteria</taxon>
        <taxon>Pseudomonadati</taxon>
        <taxon>Pseudomonadota</taxon>
        <taxon>Betaproteobacteria</taxon>
        <taxon>Candidatus Proximibacter</taxon>
    </lineage>
</organism>
<protein>
    <recommendedName>
        <fullName evidence="10">Ubiquinol-cytochrome c reductase iron-sulfur subunit</fullName>
        <ecNumber evidence="10">7.1.1.8</ecNumber>
    </recommendedName>
</protein>
<reference evidence="14" key="1">
    <citation type="submission" date="2020-10" db="EMBL/GenBank/DDBJ databases">
        <title>Connecting structure to function with the recovery of over 1000 high-quality activated sludge metagenome-assembled genomes encoding full-length rRNA genes using long-read sequencing.</title>
        <authorList>
            <person name="Singleton C.M."/>
            <person name="Petriglieri F."/>
            <person name="Kristensen J.M."/>
            <person name="Kirkegaard R.H."/>
            <person name="Michaelsen T.Y."/>
            <person name="Andersen M.H."/>
            <person name="Karst S.M."/>
            <person name="Dueholm M.S."/>
            <person name="Nielsen P.H."/>
            <person name="Albertsen M."/>
        </authorList>
    </citation>
    <scope>NUCLEOTIDE SEQUENCE</scope>
    <source>
        <strain evidence="14">Hirt_18-Q3-R61-65_BATAC.395</strain>
    </source>
</reference>
<comment type="caution">
    <text evidence="14">The sequence shown here is derived from an EMBL/GenBank/DDBJ whole genome shotgun (WGS) entry which is preliminary data.</text>
</comment>
<dbReference type="AlphaFoldDB" id="A0A9D7PQ76"/>
<dbReference type="CDD" id="cd03470">
    <property type="entry name" value="Rieske_cytochrome_bc1"/>
    <property type="match status" value="1"/>
</dbReference>
<evidence type="ECO:0000256" key="9">
    <source>
        <dbReference type="ARBA" id="ARBA00023157"/>
    </source>
</evidence>
<dbReference type="GO" id="GO:0016020">
    <property type="term" value="C:membrane"/>
    <property type="evidence" value="ECO:0007669"/>
    <property type="project" value="UniProtKB-SubCell"/>
</dbReference>
<evidence type="ECO:0000256" key="8">
    <source>
        <dbReference type="ARBA" id="ARBA00023136"/>
    </source>
</evidence>
<keyword evidence="9" id="KW-1015">Disulfide bond</keyword>
<comment type="catalytic activity">
    <reaction evidence="10">
        <text>a quinol + 2 Fe(III)-[cytochrome c](out) = a quinone + 2 Fe(II)-[cytochrome c](out) + 2 H(+)(out)</text>
        <dbReference type="Rhea" id="RHEA:11484"/>
        <dbReference type="Rhea" id="RHEA-COMP:10350"/>
        <dbReference type="Rhea" id="RHEA-COMP:14399"/>
        <dbReference type="ChEBI" id="CHEBI:15378"/>
        <dbReference type="ChEBI" id="CHEBI:24646"/>
        <dbReference type="ChEBI" id="CHEBI:29033"/>
        <dbReference type="ChEBI" id="CHEBI:29034"/>
        <dbReference type="ChEBI" id="CHEBI:132124"/>
        <dbReference type="EC" id="7.1.1.8"/>
    </reaction>
</comment>
<dbReference type="SUPFAM" id="SSF50022">
    <property type="entry name" value="ISP domain"/>
    <property type="match status" value="1"/>
</dbReference>
<keyword evidence="10" id="KW-0249">Electron transport</keyword>
<dbReference type="Pfam" id="PF00355">
    <property type="entry name" value="Rieske"/>
    <property type="match status" value="1"/>
</dbReference>
<feature type="chain" id="PRO_5039304721" description="Ubiquinol-cytochrome c reductase iron-sulfur subunit" evidence="12">
    <location>
        <begin position="29"/>
        <end position="179"/>
    </location>
</feature>
<dbReference type="Gene3D" id="2.102.10.10">
    <property type="entry name" value="Rieske [2Fe-2S] iron-sulphur domain"/>
    <property type="match status" value="1"/>
</dbReference>
<accession>A0A9D7PQ76</accession>
<dbReference type="PRINTS" id="PR00162">
    <property type="entry name" value="RIESKE"/>
</dbReference>
<keyword evidence="8" id="KW-0472">Membrane</keyword>
<dbReference type="InterPro" id="IPR017941">
    <property type="entry name" value="Rieske_2Fe-2S"/>
</dbReference>
<evidence type="ECO:0000313" key="14">
    <source>
        <dbReference type="EMBL" id="MBK8524126.1"/>
    </source>
</evidence>
<dbReference type="EC" id="7.1.1.8" evidence="10"/>
<feature type="signal peptide" evidence="12">
    <location>
        <begin position="1"/>
        <end position="28"/>
    </location>
</feature>
<dbReference type="PANTHER" id="PTHR10134">
    <property type="entry name" value="CYTOCHROME B-C1 COMPLEX SUBUNIT RIESKE, MITOCHONDRIAL"/>
    <property type="match status" value="1"/>
</dbReference>
<dbReference type="GO" id="GO:0046872">
    <property type="term" value="F:metal ion binding"/>
    <property type="evidence" value="ECO:0007669"/>
    <property type="project" value="UniProtKB-KW"/>
</dbReference>
<evidence type="ECO:0000256" key="7">
    <source>
        <dbReference type="ARBA" id="ARBA00023014"/>
    </source>
</evidence>
<dbReference type="InterPro" id="IPR005805">
    <property type="entry name" value="Rieske_Fe-S_prot_C"/>
</dbReference>
<keyword evidence="7" id="KW-0411">Iron-sulfur</keyword>
<dbReference type="Proteomes" id="UP000886689">
    <property type="component" value="Unassembled WGS sequence"/>
</dbReference>
<dbReference type="EMBL" id="JADJUC010000007">
    <property type="protein sequence ID" value="MBK8524126.1"/>
    <property type="molecule type" value="Genomic_DNA"/>
</dbReference>
<evidence type="ECO:0000256" key="5">
    <source>
        <dbReference type="ARBA" id="ARBA00022989"/>
    </source>
</evidence>
<sequence length="179" mass="19127">MEQTKASKPQRRRIVLAAGACAVGGATAFLSQQHSATKSWPHGSPLSVDIGSTALPVGKLKTVEWQGKPVWILHRSPEALAALAGKEDQLADSASTESLQPPGCRNRHRSLRPELFVAIGLCTHQGCAPALNGDHFLCPCHTSKYDLAGRVFKVGPALANLVIPSYRFEGERLVLGEDA</sequence>
<dbReference type="InterPro" id="IPR006317">
    <property type="entry name" value="Ubiquinol_cyt_c_Rdtase_Fe-S-su"/>
</dbReference>
<evidence type="ECO:0000313" key="15">
    <source>
        <dbReference type="Proteomes" id="UP000886689"/>
    </source>
</evidence>
<keyword evidence="12" id="KW-0732">Signal</keyword>
<name>A0A9D7PQ76_9PROT</name>
<keyword evidence="5" id="KW-1133">Transmembrane helix</keyword>
<dbReference type="GO" id="GO:0051537">
    <property type="term" value="F:2 iron, 2 sulfur cluster binding"/>
    <property type="evidence" value="ECO:0007669"/>
    <property type="project" value="UniProtKB-KW"/>
</dbReference>
<dbReference type="InterPro" id="IPR014349">
    <property type="entry name" value="Rieske_Fe-S_prot"/>
</dbReference>
<gene>
    <name evidence="14" type="primary">petA</name>
    <name evidence="14" type="ORF">IPL58_08350</name>
</gene>
<evidence type="ECO:0000256" key="2">
    <source>
        <dbReference type="ARBA" id="ARBA00022692"/>
    </source>
</evidence>
<keyword evidence="4" id="KW-0479">Metal-binding</keyword>
<keyword evidence="3" id="KW-0001">2Fe-2S</keyword>